<sequence>METIQPSTYFANFLSDSSSAMVLEQAPDLTLMDDRLKLLFLDRWHSRIRIYPEEWVSQDNTVTLPARLSDPLYGQDMLDSWINEKARYAPTIERVREITAKLPSLTKLLLDDRNNE</sequence>
<dbReference type="STRING" id="1798553.A3H70_00505"/>
<proteinExistence type="predicted"/>
<gene>
    <name evidence="1" type="ORF">A3H70_00505</name>
</gene>
<dbReference type="EMBL" id="MHKO01000035">
    <property type="protein sequence ID" value="OGY91850.1"/>
    <property type="molecule type" value="Genomic_DNA"/>
</dbReference>
<reference evidence="1 2" key="1">
    <citation type="journal article" date="2016" name="Nat. Commun.">
        <title>Thousands of microbial genomes shed light on interconnected biogeochemical processes in an aquifer system.</title>
        <authorList>
            <person name="Anantharaman K."/>
            <person name="Brown C.T."/>
            <person name="Hug L.A."/>
            <person name="Sharon I."/>
            <person name="Castelle C.J."/>
            <person name="Probst A.J."/>
            <person name="Thomas B.C."/>
            <person name="Singh A."/>
            <person name="Wilkins M.J."/>
            <person name="Karaoz U."/>
            <person name="Brodie E.L."/>
            <person name="Williams K.H."/>
            <person name="Hubbard S.S."/>
            <person name="Banfield J.F."/>
        </authorList>
    </citation>
    <scope>NUCLEOTIDE SEQUENCE [LARGE SCALE GENOMIC DNA]</scope>
</reference>
<dbReference type="AlphaFoldDB" id="A0A1G2BU13"/>
<evidence type="ECO:0000313" key="1">
    <source>
        <dbReference type="EMBL" id="OGY91850.1"/>
    </source>
</evidence>
<accession>A0A1G2BU13</accession>
<protein>
    <submittedName>
        <fullName evidence="1">Uncharacterized protein</fullName>
    </submittedName>
</protein>
<name>A0A1G2BU13_9BACT</name>
<dbReference type="Proteomes" id="UP000178109">
    <property type="component" value="Unassembled WGS sequence"/>
</dbReference>
<evidence type="ECO:0000313" key="2">
    <source>
        <dbReference type="Proteomes" id="UP000178109"/>
    </source>
</evidence>
<organism evidence="1 2">
    <name type="scientific">Candidatus Komeilibacteria bacterium RIFCSPLOWO2_02_FULL_48_11</name>
    <dbReference type="NCBI Taxonomy" id="1798553"/>
    <lineage>
        <taxon>Bacteria</taxon>
        <taxon>Candidatus Komeiliibacteriota</taxon>
    </lineage>
</organism>
<comment type="caution">
    <text evidence="1">The sequence shown here is derived from an EMBL/GenBank/DDBJ whole genome shotgun (WGS) entry which is preliminary data.</text>
</comment>